<dbReference type="Pfam" id="PF14613">
    <property type="entry name" value="HAM1_C"/>
    <property type="match status" value="1"/>
</dbReference>
<proteinExistence type="predicted"/>
<feature type="domain" description="HAM1-like N-terminal" evidence="2">
    <location>
        <begin position="7"/>
        <end position="215"/>
    </location>
</feature>
<organism evidence="3 4">
    <name type="scientific">Athelia psychrophila</name>
    <dbReference type="NCBI Taxonomy" id="1759441"/>
    <lineage>
        <taxon>Eukaryota</taxon>
        <taxon>Fungi</taxon>
        <taxon>Dikarya</taxon>
        <taxon>Basidiomycota</taxon>
        <taxon>Agaricomycotina</taxon>
        <taxon>Agaricomycetes</taxon>
        <taxon>Agaricomycetidae</taxon>
        <taxon>Atheliales</taxon>
        <taxon>Atheliaceae</taxon>
        <taxon>Athelia</taxon>
    </lineage>
</organism>
<dbReference type="PANTHER" id="PTHR31138:SF1">
    <property type="entry name" value="PDZ DOMAIN-CONTAINING PROTEIN"/>
    <property type="match status" value="1"/>
</dbReference>
<sequence length="807" mass="88419">MDKTTSVLAALDAGKLPNQKQVNQAIDWITENVIPEAQPQGGGELSAQGRVIANGLREVLSAYKQLGSSKNGDDILQKALWHLSEGDLQNTSTDVVNTDEAVRDLNAIRSALRTVLKVAWTNVSSEGSALFEDFASITRLALADLVEVVETHAGKAKDGLRTLDTQINQGERTQIGTKVKSEEERERDSDPKVMWQQGMDTTKDAGTTVIGVGQDVKASTQETYDRTTQRLQESYIKMCDRSQNDNDYHHAMVTIFDTLSKWINKSVDTASSLDQSTTLEDFIDDPTPEQHVLHAIRHIQTFVERLAGGKSLDDLCSKLHACAVDVRADPDLKAWFDDLFAHIKKSLDQAGYARSEEAGQRYNELRLRWKKLSSDDSDVGRKWKSDVDALKAEIRAFEGALANDEDLNRVKRAHAKLGEQIGEGTAKGAKVGLQMAVDQVGWMWQDLFNVYAPKIMSMLQDIPIPRTEFTDAETEFVLENVDISSFSLLPGHVYIRNITDIDISAPAASSSAPTTTQVGTLTHIRIQAMQLALKDVSFFYKDKTAIVGPSDFRGLMEFSLPEKGVDVDIKVRLLPSSPEGLEQRKKRGAFHFVERVEVNIAEDVKLTVRESNHEILMTMFKPVVVMRFRDALAKTLAEHIRALLEGADALAWDVGSRAEVFADAGLGTGAAFAAAVWSEIGRLRKSQGGLLNGWKATGTGFVKEGVAGGKLAVGAEPQILDGEKHGPLGTNAQTLKERLPDVDMNGADADVDVSSAAAAVGDVAQKGMDLVQEGKRQIQGFAQTVEAKAAEEKKREGWESDAFVFSK</sequence>
<dbReference type="InterPro" id="IPR045967">
    <property type="entry name" value="HAM1-like_N"/>
</dbReference>
<reference evidence="3 4" key="1">
    <citation type="journal article" date="2016" name="Mol. Biol. Evol.">
        <title>Comparative Genomics of Early-Diverging Mushroom-Forming Fungi Provides Insights into the Origins of Lignocellulose Decay Capabilities.</title>
        <authorList>
            <person name="Nagy L.G."/>
            <person name="Riley R."/>
            <person name="Tritt A."/>
            <person name="Adam C."/>
            <person name="Daum C."/>
            <person name="Floudas D."/>
            <person name="Sun H."/>
            <person name="Yadav J.S."/>
            <person name="Pangilinan J."/>
            <person name="Larsson K.H."/>
            <person name="Matsuura K."/>
            <person name="Barry K."/>
            <person name="Labutti K."/>
            <person name="Kuo R."/>
            <person name="Ohm R.A."/>
            <person name="Bhattacharya S.S."/>
            <person name="Shirouzu T."/>
            <person name="Yoshinaga Y."/>
            <person name="Martin F.M."/>
            <person name="Grigoriev I.V."/>
            <person name="Hibbett D.S."/>
        </authorList>
    </citation>
    <scope>NUCLEOTIDE SEQUENCE [LARGE SCALE GENOMIC DNA]</scope>
    <source>
        <strain evidence="3 4">CBS 109695</strain>
    </source>
</reference>
<feature type="domain" description="HAM1-like N-terminal" evidence="2">
    <location>
        <begin position="237"/>
        <end position="572"/>
    </location>
</feature>
<evidence type="ECO:0000259" key="1">
    <source>
        <dbReference type="Pfam" id="PF14613"/>
    </source>
</evidence>
<dbReference type="OrthoDB" id="19394at2759"/>
<dbReference type="STRING" id="436010.A0A166JAZ0"/>
<evidence type="ECO:0000313" key="4">
    <source>
        <dbReference type="Proteomes" id="UP000076532"/>
    </source>
</evidence>
<dbReference type="Proteomes" id="UP000076532">
    <property type="component" value="Unassembled WGS sequence"/>
</dbReference>
<dbReference type="EMBL" id="KV417553">
    <property type="protein sequence ID" value="KZP20679.1"/>
    <property type="molecule type" value="Genomic_DNA"/>
</dbReference>
<keyword evidence="4" id="KW-1185">Reference proteome</keyword>
<protein>
    <submittedName>
        <fullName evidence="3">Uncharacterized protein</fullName>
    </submittedName>
</protein>
<evidence type="ECO:0000259" key="2">
    <source>
        <dbReference type="Pfam" id="PF19343"/>
    </source>
</evidence>
<dbReference type="InterPro" id="IPR027842">
    <property type="entry name" value="HAM1-like_C"/>
</dbReference>
<name>A0A166JAZ0_9AGAM</name>
<accession>A0A166JAZ0</accession>
<gene>
    <name evidence="3" type="ORF">FIBSPDRAFT_911054</name>
</gene>
<dbReference type="PANTHER" id="PTHR31138">
    <property type="entry name" value="CHROMOSOME 19, WHOLE GENOME SHOTGUN SEQUENCE"/>
    <property type="match status" value="1"/>
</dbReference>
<dbReference type="Pfam" id="PF19343">
    <property type="entry name" value="HAM1_N"/>
    <property type="match status" value="2"/>
</dbReference>
<evidence type="ECO:0000313" key="3">
    <source>
        <dbReference type="EMBL" id="KZP20679.1"/>
    </source>
</evidence>
<dbReference type="AlphaFoldDB" id="A0A166JAZ0"/>
<feature type="domain" description="HAM1-like C-terminal" evidence="1">
    <location>
        <begin position="602"/>
        <end position="664"/>
    </location>
</feature>